<dbReference type="PANTHER" id="PTHR34387">
    <property type="entry name" value="SLR1258 PROTEIN"/>
    <property type="match status" value="1"/>
</dbReference>
<name>X1J578_9ZZZZ</name>
<protein>
    <recommendedName>
        <fullName evidence="2">DUF541 domain-containing protein</fullName>
    </recommendedName>
</protein>
<dbReference type="InterPro" id="IPR052022">
    <property type="entry name" value="26kDa_periplasmic_antigen"/>
</dbReference>
<dbReference type="GO" id="GO:0006974">
    <property type="term" value="P:DNA damage response"/>
    <property type="evidence" value="ECO:0007669"/>
    <property type="project" value="TreeGrafter"/>
</dbReference>
<accession>X1J578</accession>
<dbReference type="Gene3D" id="3.30.110.170">
    <property type="entry name" value="Protein of unknown function (DUF541), domain 1"/>
    <property type="match status" value="1"/>
</dbReference>
<dbReference type="Gene3D" id="3.30.70.2970">
    <property type="entry name" value="Protein of unknown function (DUF541), domain 2"/>
    <property type="match status" value="1"/>
</dbReference>
<reference evidence="1" key="1">
    <citation type="journal article" date="2014" name="Front. Microbiol.">
        <title>High frequency of phylogenetically diverse reductive dehalogenase-homologous genes in deep subseafloor sedimentary metagenomes.</title>
        <authorList>
            <person name="Kawai M."/>
            <person name="Futagami T."/>
            <person name="Toyoda A."/>
            <person name="Takaki Y."/>
            <person name="Nishi S."/>
            <person name="Hori S."/>
            <person name="Arai W."/>
            <person name="Tsubouchi T."/>
            <person name="Morono Y."/>
            <person name="Uchiyama I."/>
            <person name="Ito T."/>
            <person name="Fujiyama A."/>
            <person name="Inagaki F."/>
            <person name="Takami H."/>
        </authorList>
    </citation>
    <scope>NUCLEOTIDE SEQUENCE</scope>
    <source>
        <strain evidence="1">Expedition CK06-06</strain>
    </source>
</reference>
<proteinExistence type="predicted"/>
<feature type="non-terminal residue" evidence="1">
    <location>
        <position position="1"/>
    </location>
</feature>
<dbReference type="Pfam" id="PF04402">
    <property type="entry name" value="SIMPL"/>
    <property type="match status" value="1"/>
</dbReference>
<evidence type="ECO:0000313" key="1">
    <source>
        <dbReference type="EMBL" id="GAH76660.1"/>
    </source>
</evidence>
<organism evidence="1">
    <name type="scientific">marine sediment metagenome</name>
    <dbReference type="NCBI Taxonomy" id="412755"/>
    <lineage>
        <taxon>unclassified sequences</taxon>
        <taxon>metagenomes</taxon>
        <taxon>ecological metagenomes</taxon>
    </lineage>
</organism>
<dbReference type="PANTHER" id="PTHR34387:SF1">
    <property type="entry name" value="PERIPLASMIC IMMUNOGENIC PROTEIN"/>
    <property type="match status" value="1"/>
</dbReference>
<dbReference type="EMBL" id="BARU01041552">
    <property type="protein sequence ID" value="GAH76660.1"/>
    <property type="molecule type" value="Genomic_DNA"/>
</dbReference>
<dbReference type="AlphaFoldDB" id="X1J578"/>
<sequence length="158" mass="17259">DIQTQYFSIRQRTKWDREKEEEVVIGYQVTNKVIAKIRDIGKVGIIIDAVAEAGGDLTRIDNLSFSVDDPSAYYEEARQKAMADVKAKAEQLAELAGVTLGKPTYVSEGAQPPIYKDIAYEMEMAGGPIPMPAPAPPPISPGEMEVSLTVQVAYAILE</sequence>
<dbReference type="InterPro" id="IPR007497">
    <property type="entry name" value="SIMPL/DUF541"/>
</dbReference>
<evidence type="ECO:0008006" key="2">
    <source>
        <dbReference type="Google" id="ProtNLM"/>
    </source>
</evidence>
<gene>
    <name evidence="1" type="ORF">S03H2_64041</name>
</gene>
<comment type="caution">
    <text evidence="1">The sequence shown here is derived from an EMBL/GenBank/DDBJ whole genome shotgun (WGS) entry which is preliminary data.</text>
</comment>